<dbReference type="GO" id="GO:0046856">
    <property type="term" value="P:phosphatidylinositol dephosphorylation"/>
    <property type="evidence" value="ECO:0007669"/>
    <property type="project" value="TreeGrafter"/>
</dbReference>
<evidence type="ECO:0000256" key="1">
    <source>
        <dbReference type="ARBA" id="ARBA00007471"/>
    </source>
</evidence>
<dbReference type="SUPFAM" id="SSF52799">
    <property type="entry name" value="(Phosphotyrosine protein) phosphatases II"/>
    <property type="match status" value="1"/>
</dbReference>
<name>A0A0N4ZP14_PARTI</name>
<organism evidence="5 6">
    <name type="scientific">Parastrongyloides trichosuri</name>
    <name type="common">Possum-specific nematode worm</name>
    <dbReference type="NCBI Taxonomy" id="131310"/>
    <lineage>
        <taxon>Eukaryota</taxon>
        <taxon>Metazoa</taxon>
        <taxon>Ecdysozoa</taxon>
        <taxon>Nematoda</taxon>
        <taxon>Chromadorea</taxon>
        <taxon>Rhabditida</taxon>
        <taxon>Tylenchina</taxon>
        <taxon>Panagrolaimomorpha</taxon>
        <taxon>Strongyloidoidea</taxon>
        <taxon>Strongyloididae</taxon>
        <taxon>Parastrongyloides</taxon>
    </lineage>
</organism>
<comment type="similarity">
    <text evidence="1">Belongs to the protein-tyrosine phosphatase family. Non-receptor class myotubularin subfamily.</text>
</comment>
<feature type="binding site" evidence="3">
    <location>
        <begin position="354"/>
        <end position="360"/>
    </location>
    <ligand>
        <name>substrate</name>
    </ligand>
</feature>
<dbReference type="InterPro" id="IPR030564">
    <property type="entry name" value="Myotubularin"/>
</dbReference>
<dbReference type="PANTHER" id="PTHR10807:SF128">
    <property type="entry name" value="PHOSPHATIDYLINOSITOL-3,5-BISPHOSPHATE 3-PHOSPHATASE"/>
    <property type="match status" value="1"/>
</dbReference>
<dbReference type="InterPro" id="IPR010569">
    <property type="entry name" value="Myotubularin-like_Pase_dom"/>
</dbReference>
<dbReference type="AlphaFoldDB" id="A0A0N4ZP14"/>
<dbReference type="WBParaSite" id="PTRK_0001027700.1">
    <property type="protein sequence ID" value="PTRK_0001027700.1"/>
    <property type="gene ID" value="PTRK_0001027700"/>
</dbReference>
<feature type="domain" description="Myotubularin phosphatase" evidence="4">
    <location>
        <begin position="142"/>
        <end position="517"/>
    </location>
</feature>
<evidence type="ECO:0000313" key="6">
    <source>
        <dbReference type="WBParaSite" id="PTRK_0001027700.1"/>
    </source>
</evidence>
<sequence length="555" mass="65304">MSSIVLRSNGHTSFDWLYGGESVTFSEENIGILVPGRTIYGDVIVTNYRIRFIYQNKLLYEVPLGYVWKVEETTNTMESLNKELYEVTINCKDVRMLKLFFNTSQRSSRKNFIHNISKALQPSIIELSHFAFSYREKFKNNGWNTYDPLKEFDRLGIPNQSWSISDLNRNYSICETYPSILCLPRDAVNKGNEYIKSISEGRVNGRLPVLSWYDKIKKSAILRSSEPCTFNKNEKERDEEYLDFVIAANENSYKLPILDLRTFVNAEASQLHGGGYEAAYNNCPLEFLNLSNIHITRDSFRKLSNVCFPVCHQKEWLKILADTKWLFNIQLILNASTRVIVEISEKQNSVLIHCNDGIDRTTQVVSLAILMLDPYYRTMRGFITLIEKEWISFGHPFNIRNGNERNKELDYSPTFLQWIDCVWQVYTYLPSSFEFNEKFLMTIIDESLTNKFGNFITNNEKERNMNNIKKNTNSLWSYILDNINKFENPLYNPKLDMNPIIKPSYHVKHPKLWVQYYLRHNYERFLRTNKYIETELLDNSMERRNIIIEKLSALS</sequence>
<dbReference type="SUPFAM" id="SSF50729">
    <property type="entry name" value="PH domain-like"/>
    <property type="match status" value="1"/>
</dbReference>
<evidence type="ECO:0000313" key="5">
    <source>
        <dbReference type="Proteomes" id="UP000038045"/>
    </source>
</evidence>
<dbReference type="Gene3D" id="2.30.29.30">
    <property type="entry name" value="Pleckstrin-homology domain (PH domain)/Phosphotyrosine-binding domain (PTB)"/>
    <property type="match status" value="1"/>
</dbReference>
<evidence type="ECO:0000256" key="3">
    <source>
        <dbReference type="PIRSR" id="PIRSR630564-2"/>
    </source>
</evidence>
<reference evidence="6" key="1">
    <citation type="submission" date="2017-02" db="UniProtKB">
        <authorList>
            <consortium name="WormBaseParasite"/>
        </authorList>
    </citation>
    <scope>IDENTIFICATION</scope>
</reference>
<feature type="binding site" evidence="3">
    <location>
        <begin position="292"/>
        <end position="293"/>
    </location>
    <ligand>
        <name>substrate</name>
    </ligand>
</feature>
<dbReference type="GO" id="GO:0016020">
    <property type="term" value="C:membrane"/>
    <property type="evidence" value="ECO:0007669"/>
    <property type="project" value="TreeGrafter"/>
</dbReference>
<dbReference type="PROSITE" id="PS00383">
    <property type="entry name" value="TYR_PHOSPHATASE_1"/>
    <property type="match status" value="1"/>
</dbReference>
<evidence type="ECO:0000256" key="2">
    <source>
        <dbReference type="PIRSR" id="PIRSR630564-1"/>
    </source>
</evidence>
<dbReference type="PANTHER" id="PTHR10807">
    <property type="entry name" value="MYOTUBULARIN-RELATED"/>
    <property type="match status" value="1"/>
</dbReference>
<evidence type="ECO:0000259" key="4">
    <source>
        <dbReference type="PROSITE" id="PS51339"/>
    </source>
</evidence>
<proteinExistence type="inferred from homology"/>
<dbReference type="GO" id="GO:0005737">
    <property type="term" value="C:cytoplasm"/>
    <property type="evidence" value="ECO:0007669"/>
    <property type="project" value="TreeGrafter"/>
</dbReference>
<dbReference type="Proteomes" id="UP000038045">
    <property type="component" value="Unplaced"/>
</dbReference>
<dbReference type="InterPro" id="IPR016130">
    <property type="entry name" value="Tyr_Pase_AS"/>
</dbReference>
<dbReference type="InterPro" id="IPR011993">
    <property type="entry name" value="PH-like_dom_sf"/>
</dbReference>
<dbReference type="GO" id="GO:0004438">
    <property type="term" value="F:phosphatidylinositol-3-phosphate phosphatase activity"/>
    <property type="evidence" value="ECO:0007669"/>
    <property type="project" value="TreeGrafter"/>
</dbReference>
<feature type="active site" description="Phosphocysteine intermediate" evidence="2">
    <location>
        <position position="354"/>
    </location>
</feature>
<dbReference type="Pfam" id="PF06602">
    <property type="entry name" value="Myotub-related"/>
    <property type="match status" value="1"/>
</dbReference>
<dbReference type="STRING" id="131310.A0A0N4ZP14"/>
<dbReference type="InterPro" id="IPR029021">
    <property type="entry name" value="Prot-tyrosine_phosphatase-like"/>
</dbReference>
<protein>
    <submittedName>
        <fullName evidence="6">Myotubularin phosphatase domain-containing protein</fullName>
    </submittedName>
</protein>
<keyword evidence="5" id="KW-1185">Reference proteome</keyword>
<dbReference type="PROSITE" id="PS51339">
    <property type="entry name" value="PPASE_MYOTUBULARIN"/>
    <property type="match status" value="1"/>
</dbReference>
<accession>A0A0N4ZP14</accession>